<evidence type="ECO:0000256" key="2">
    <source>
        <dbReference type="ARBA" id="ARBA00023125"/>
    </source>
</evidence>
<dbReference type="AlphaFoldDB" id="A7II33"/>
<dbReference type="KEGG" id="xau:Xaut_2434"/>
<dbReference type="InterPro" id="IPR046335">
    <property type="entry name" value="LacI/GalR-like_sensor"/>
</dbReference>
<proteinExistence type="predicted"/>
<dbReference type="CDD" id="cd01392">
    <property type="entry name" value="HTH_LacI"/>
    <property type="match status" value="1"/>
</dbReference>
<dbReference type="PANTHER" id="PTHR30146">
    <property type="entry name" value="LACI-RELATED TRANSCRIPTIONAL REPRESSOR"/>
    <property type="match status" value="1"/>
</dbReference>
<name>A7II33_XANP2</name>
<protein>
    <submittedName>
        <fullName evidence="6">Periplasmic binding protein/LacI transcriptional regulator</fullName>
    </submittedName>
</protein>
<dbReference type="InterPro" id="IPR028082">
    <property type="entry name" value="Peripla_BP_I"/>
</dbReference>
<keyword evidence="1" id="KW-0805">Transcription regulation</keyword>
<dbReference type="Proteomes" id="UP000002417">
    <property type="component" value="Chromosome"/>
</dbReference>
<evidence type="ECO:0000256" key="4">
    <source>
        <dbReference type="SAM" id="MobiDB-lite"/>
    </source>
</evidence>
<keyword evidence="3" id="KW-0804">Transcription</keyword>
<dbReference type="Pfam" id="PF13377">
    <property type="entry name" value="Peripla_BP_3"/>
    <property type="match status" value="1"/>
</dbReference>
<dbReference type="HOGENOM" id="CLU_037628_6_3_5"/>
<dbReference type="EMBL" id="CP000781">
    <property type="protein sequence ID" value="ABS67676.1"/>
    <property type="molecule type" value="Genomic_DNA"/>
</dbReference>
<dbReference type="PhylomeDB" id="A7II33"/>
<gene>
    <name evidence="6" type="ordered locus">Xaut_2434</name>
</gene>
<evidence type="ECO:0000259" key="5">
    <source>
        <dbReference type="PROSITE" id="PS50932"/>
    </source>
</evidence>
<dbReference type="SUPFAM" id="SSF53822">
    <property type="entry name" value="Periplasmic binding protein-like I"/>
    <property type="match status" value="1"/>
</dbReference>
<dbReference type="CDD" id="cd01575">
    <property type="entry name" value="PBP1_GntR"/>
    <property type="match status" value="1"/>
</dbReference>
<dbReference type="InterPro" id="IPR000843">
    <property type="entry name" value="HTH_LacI"/>
</dbReference>
<dbReference type="PROSITE" id="PS50932">
    <property type="entry name" value="HTH_LACI_2"/>
    <property type="match status" value="1"/>
</dbReference>
<sequence length="382" mass="40763">MSRPTQKPTMRDVSRLARVSPMTVSRVFTDPDTVAAPTRERVLKAVEQLGYLPDLVAGALSSRRTNFVGLILPTLTNSNFGDTAQGLAEVLKADATQLLIGYTLYQVAEEERLVRALLPRRPDAIVIAGSVHTAATRTLLDRAGIPVVEIWEQPDQPLDRAVGFSNFEVGRAAARHLIALGHRKIGAIGPEADADLCDHRADTRLKGFSSMLREAGLSDALVLRHGLPPASFEHGANAIGALLARAPDVEAVFAVSDLAAFGAMMELKRRGIDVPGQISLIGFGNFEVGRLSYPAMTTIGVDARAIGAAAGTMLRALLKRDAQEAEVERNVDVGFTLIERETTAPRPAAPAKARKRPTAAAAGNQPKTAAGPRRTQAARETP</sequence>
<dbReference type="InterPro" id="IPR010982">
    <property type="entry name" value="Lambda_DNA-bd_dom_sf"/>
</dbReference>
<keyword evidence="2" id="KW-0238">DNA-binding</keyword>
<feature type="domain" description="HTH lacI-type" evidence="5">
    <location>
        <begin position="8"/>
        <end position="62"/>
    </location>
</feature>
<reference evidence="6 7" key="1">
    <citation type="submission" date="2007-07" db="EMBL/GenBank/DDBJ databases">
        <title>Complete sequence of chromosome of Xanthobacter autotrophicus Py2.</title>
        <authorList>
            <consortium name="US DOE Joint Genome Institute"/>
            <person name="Copeland A."/>
            <person name="Lucas S."/>
            <person name="Lapidus A."/>
            <person name="Barry K."/>
            <person name="Glavina del Rio T."/>
            <person name="Hammon N."/>
            <person name="Israni S."/>
            <person name="Dalin E."/>
            <person name="Tice H."/>
            <person name="Pitluck S."/>
            <person name="Sims D."/>
            <person name="Brettin T."/>
            <person name="Bruce D."/>
            <person name="Detter J.C."/>
            <person name="Han C."/>
            <person name="Tapia R."/>
            <person name="Brainard J."/>
            <person name="Schmutz J."/>
            <person name="Larimer F."/>
            <person name="Land M."/>
            <person name="Hauser L."/>
            <person name="Kyrpides N."/>
            <person name="Kim E."/>
            <person name="Ensigns S.A."/>
            <person name="Richardson P."/>
        </authorList>
    </citation>
    <scope>NUCLEOTIDE SEQUENCE [LARGE SCALE GENOMIC DNA]</scope>
    <source>
        <strain evidence="7">ATCC BAA-1158 / Py2</strain>
    </source>
</reference>
<dbReference type="SUPFAM" id="SSF47413">
    <property type="entry name" value="lambda repressor-like DNA-binding domains"/>
    <property type="match status" value="1"/>
</dbReference>
<dbReference type="STRING" id="78245.Xaut_2434"/>
<evidence type="ECO:0000256" key="1">
    <source>
        <dbReference type="ARBA" id="ARBA00023015"/>
    </source>
</evidence>
<dbReference type="GO" id="GO:0000976">
    <property type="term" value="F:transcription cis-regulatory region binding"/>
    <property type="evidence" value="ECO:0007669"/>
    <property type="project" value="TreeGrafter"/>
</dbReference>
<evidence type="ECO:0000256" key="3">
    <source>
        <dbReference type="ARBA" id="ARBA00023163"/>
    </source>
</evidence>
<evidence type="ECO:0000313" key="6">
    <source>
        <dbReference type="EMBL" id="ABS67676.1"/>
    </source>
</evidence>
<organism evidence="6 7">
    <name type="scientific">Xanthobacter autotrophicus (strain ATCC BAA-1158 / Py2)</name>
    <dbReference type="NCBI Taxonomy" id="78245"/>
    <lineage>
        <taxon>Bacteria</taxon>
        <taxon>Pseudomonadati</taxon>
        <taxon>Pseudomonadota</taxon>
        <taxon>Alphaproteobacteria</taxon>
        <taxon>Hyphomicrobiales</taxon>
        <taxon>Xanthobacteraceae</taxon>
        <taxon>Xanthobacter</taxon>
    </lineage>
</organism>
<dbReference type="Gene3D" id="1.10.260.40">
    <property type="entry name" value="lambda repressor-like DNA-binding domains"/>
    <property type="match status" value="1"/>
</dbReference>
<dbReference type="Gene3D" id="3.40.50.2300">
    <property type="match status" value="2"/>
</dbReference>
<accession>A7II33</accession>
<dbReference type="PANTHER" id="PTHR30146:SF33">
    <property type="entry name" value="TRANSCRIPTIONAL REGULATOR"/>
    <property type="match status" value="1"/>
</dbReference>
<evidence type="ECO:0000313" key="7">
    <source>
        <dbReference type="Proteomes" id="UP000002417"/>
    </source>
</evidence>
<dbReference type="eggNOG" id="COG1609">
    <property type="taxonomic scope" value="Bacteria"/>
</dbReference>
<dbReference type="GO" id="GO:0003700">
    <property type="term" value="F:DNA-binding transcription factor activity"/>
    <property type="evidence" value="ECO:0007669"/>
    <property type="project" value="TreeGrafter"/>
</dbReference>
<dbReference type="Pfam" id="PF00356">
    <property type="entry name" value="LacI"/>
    <property type="match status" value="1"/>
</dbReference>
<dbReference type="SMART" id="SM00354">
    <property type="entry name" value="HTH_LACI"/>
    <property type="match status" value="1"/>
</dbReference>
<keyword evidence="7" id="KW-1185">Reference proteome</keyword>
<feature type="region of interest" description="Disordered" evidence="4">
    <location>
        <begin position="339"/>
        <end position="382"/>
    </location>
</feature>